<dbReference type="Pfam" id="PF13671">
    <property type="entry name" value="AAA_33"/>
    <property type="match status" value="1"/>
</dbReference>
<dbReference type="InterPro" id="IPR050341">
    <property type="entry name" value="PP1_catalytic_subunit"/>
</dbReference>
<dbReference type="EMBL" id="ACIF01000021">
    <property type="protein sequence ID" value="EKA94781.1"/>
    <property type="molecule type" value="Genomic_DNA"/>
</dbReference>
<feature type="domain" description="T4 RNA ligase 1-like N-terminal" evidence="2">
    <location>
        <begin position="455"/>
        <end position="665"/>
    </location>
</feature>
<dbReference type="Gene3D" id="3.60.21.10">
    <property type="match status" value="1"/>
</dbReference>
<evidence type="ECO:0000313" key="4">
    <source>
        <dbReference type="Proteomes" id="UP000005809"/>
    </source>
</evidence>
<dbReference type="Gene3D" id="3.40.50.300">
    <property type="entry name" value="P-loop containing nucleotide triphosphate hydrolases"/>
    <property type="match status" value="1"/>
</dbReference>
<dbReference type="Pfam" id="PF09511">
    <property type="entry name" value="RNA_lig_T4_1"/>
    <property type="match status" value="1"/>
</dbReference>
<dbReference type="InterPro" id="IPR004843">
    <property type="entry name" value="Calcineurin-like_PHP"/>
</dbReference>
<dbReference type="SUPFAM" id="SSF56300">
    <property type="entry name" value="Metallo-dependent phosphatases"/>
    <property type="match status" value="1"/>
</dbReference>
<dbReference type="PANTHER" id="PTHR11668">
    <property type="entry name" value="SERINE/THREONINE PROTEIN PHOSPHATASE"/>
    <property type="match status" value="1"/>
</dbReference>
<dbReference type="GO" id="GO:0016787">
    <property type="term" value="F:hydrolase activity"/>
    <property type="evidence" value="ECO:0007669"/>
    <property type="project" value="InterPro"/>
</dbReference>
<dbReference type="InterPro" id="IPR029052">
    <property type="entry name" value="Metallo-depent_PP-like"/>
</dbReference>
<dbReference type="PANTHER" id="PTHR11668:SF496">
    <property type="entry name" value="SERINE_THREONINE-PROTEIN PHOSPHATASE"/>
    <property type="match status" value="1"/>
</dbReference>
<protein>
    <recommendedName>
        <fullName evidence="5">2',3'-cyclic-nucleotide 2'-phosphodiesterase</fullName>
    </recommendedName>
</protein>
<dbReference type="CDD" id="cd00144">
    <property type="entry name" value="MPP_PPP_family"/>
    <property type="match status" value="1"/>
</dbReference>
<comment type="caution">
    <text evidence="3">The sequence shown here is derived from an EMBL/GenBank/DDBJ whole genome shotgun (WGS) entry which is preliminary data.</text>
</comment>
<evidence type="ECO:0000259" key="1">
    <source>
        <dbReference type="Pfam" id="PF00149"/>
    </source>
</evidence>
<dbReference type="RefSeq" id="WP_005965248.1">
    <property type="nucleotide sequence ID" value="NZ_JH815336.1"/>
</dbReference>
<sequence>MRTLLLLRGIQASGKSTWIKENNLEPYTLSADNIRLNIANPVLTEDGSYEISQKYNKVTWELLYKYLEMRMQNGDFTIIDATHSDLKLLNKYKDLANTYKYTMYCLEFDVPLEEALKRNKERDNYKYVPERVIERTYETIKNNEKFPSALKKIESINEIINFYTADVNQYEKVVIIGDIHSCAEPLKEVLKDFNEETLYIFVGDYFDRGIQPVETFNIMLDLLEKPNVILIEGNHEEKSMKKFIYDEEKYTKSFEETTLLPLLKEYDVDYVRVSLKKIYKKLRQCFAFEFRGKKFLCTHGGLPLVPKLTLVSAKEMIHGVGKYETEIGEIYSENYKKGLCQGFIQVHGHRGVNDGQFSYCLEDRVEFGGELKVLTIDNEGKIKKTGIKNSVYNKGLKLPMSGAVEKVEFNTANELINEMIRHQFINVKECEHNLISLNFNRDAFNKKKWNDLTIKARGLFVDKDSGEVKIRSYNKFFNFGERHVNLGYLKKYATYPIRAFKKYNGFLGLASVVNNEVVLTSKSVTSGKYKDIFQDIWNKVEDEVKELLKKTMIENNCTAVFEVVSPEYDPHIIKYDKEHLYLLDFIENKLDLDTHNIDLEFSENLMKKVEFSSDLLTKKEELTRLENYDELYNFLAEKEKSLEEFEGYVLCDNSGFMFKFKLPYYNLWKTRRAWLERYRSALVKGKKVEVTEKDEHRHFKKFLLKLGKDKLQELSIIDVRELYEKEN</sequence>
<gene>
    <name evidence="3" type="ORF">FPOG_00842</name>
</gene>
<proteinExistence type="predicted"/>
<evidence type="ECO:0000259" key="2">
    <source>
        <dbReference type="Pfam" id="PF09511"/>
    </source>
</evidence>
<accession>K1GTN2</accession>
<dbReference type="SUPFAM" id="SSF52540">
    <property type="entry name" value="P-loop containing nucleoside triphosphate hydrolases"/>
    <property type="match status" value="1"/>
</dbReference>
<organism evidence="3 4">
    <name type="scientific">Fusobacterium periodonticum D10</name>
    <dbReference type="NCBI Taxonomy" id="620833"/>
    <lineage>
        <taxon>Bacteria</taxon>
        <taxon>Fusobacteriati</taxon>
        <taxon>Fusobacteriota</taxon>
        <taxon>Fusobacteriia</taxon>
        <taxon>Fusobacteriales</taxon>
        <taxon>Fusobacteriaceae</taxon>
        <taxon>Fusobacterium</taxon>
    </lineage>
</organism>
<dbReference type="Pfam" id="PF00149">
    <property type="entry name" value="Metallophos"/>
    <property type="match status" value="1"/>
</dbReference>
<dbReference type="InterPro" id="IPR027417">
    <property type="entry name" value="P-loop_NTPase"/>
</dbReference>
<dbReference type="Proteomes" id="UP000005809">
    <property type="component" value="Unassembled WGS sequence"/>
</dbReference>
<dbReference type="AlphaFoldDB" id="K1GTN2"/>
<feature type="domain" description="Calcineurin-like phosphoesterase" evidence="1">
    <location>
        <begin position="172"/>
        <end position="313"/>
    </location>
</feature>
<dbReference type="InterPro" id="IPR019039">
    <property type="entry name" value="T4-Rnl1-like_N"/>
</dbReference>
<reference evidence="3 4" key="1">
    <citation type="submission" date="2012-05" db="EMBL/GenBank/DDBJ databases">
        <title>The Genome Sequence of Fusobacterium periodontium Oral Taxon 201 Strain D10.</title>
        <authorList>
            <consortium name="The Broad Institute Genome Sequencing Platform"/>
            <consortium name="The Broad Institute Genome Sequencing Center for Infectious Disease"/>
            <person name="Earl A."/>
            <person name="Ward D."/>
            <person name="Feldgarden M."/>
            <person name="Gevers D."/>
            <person name="Strauss J."/>
            <person name="Sibley C."/>
            <person name="White A."/>
            <person name="Ambrose C.E."/>
            <person name="Allen-Vercoe E."/>
            <person name="Walker B."/>
            <person name="Young S.K."/>
            <person name="Zeng Q."/>
            <person name="Gargeya S."/>
            <person name="Fitzgerald M."/>
            <person name="Haas B."/>
            <person name="Abouelleil A."/>
            <person name="Alvarado L."/>
            <person name="Arachchi H.M."/>
            <person name="Berlin A.M."/>
            <person name="Chapman S.B."/>
            <person name="Goldberg J."/>
            <person name="Griggs A."/>
            <person name="Gujja S."/>
            <person name="Hansen M."/>
            <person name="Howarth C."/>
            <person name="Imamovic A."/>
            <person name="Larimer J."/>
            <person name="McCowan C."/>
            <person name="Montmayeur A."/>
            <person name="Murphy C."/>
            <person name="Neiman D."/>
            <person name="Pearson M."/>
            <person name="Priest M."/>
            <person name="Roberts A."/>
            <person name="Saif S."/>
            <person name="Shea T."/>
            <person name="Sisk P."/>
            <person name="Sykes S."/>
            <person name="Wortman J."/>
            <person name="Nusbaum C."/>
            <person name="Birren B."/>
        </authorList>
    </citation>
    <scope>NUCLEOTIDE SEQUENCE [LARGE SCALE GENOMIC DNA]</scope>
    <source>
        <strain evidence="3 4">D10</strain>
    </source>
</reference>
<evidence type="ECO:0000313" key="3">
    <source>
        <dbReference type="EMBL" id="EKA94781.1"/>
    </source>
</evidence>
<name>K1GTN2_9FUSO</name>
<dbReference type="PATRIC" id="fig|620833.3.peg.106"/>
<evidence type="ECO:0008006" key="5">
    <source>
        <dbReference type="Google" id="ProtNLM"/>
    </source>
</evidence>
<dbReference type="HOGENOM" id="CLU_363972_0_0_0"/>